<name>A0A4Y7RKJ5_COPMI</name>
<accession>A0A4Y7RKJ5</accession>
<reference evidence="1 2" key="1">
    <citation type="journal article" date="2019" name="Nat. Ecol. Evol.">
        <title>Megaphylogeny resolves global patterns of mushroom evolution.</title>
        <authorList>
            <person name="Varga T."/>
            <person name="Krizsan K."/>
            <person name="Foldi C."/>
            <person name="Dima B."/>
            <person name="Sanchez-Garcia M."/>
            <person name="Sanchez-Ramirez S."/>
            <person name="Szollosi G.J."/>
            <person name="Szarkandi J.G."/>
            <person name="Papp V."/>
            <person name="Albert L."/>
            <person name="Andreopoulos W."/>
            <person name="Angelini C."/>
            <person name="Antonin V."/>
            <person name="Barry K.W."/>
            <person name="Bougher N.L."/>
            <person name="Buchanan P."/>
            <person name="Buyck B."/>
            <person name="Bense V."/>
            <person name="Catcheside P."/>
            <person name="Chovatia M."/>
            <person name="Cooper J."/>
            <person name="Damon W."/>
            <person name="Desjardin D."/>
            <person name="Finy P."/>
            <person name="Geml J."/>
            <person name="Haridas S."/>
            <person name="Hughes K."/>
            <person name="Justo A."/>
            <person name="Karasinski D."/>
            <person name="Kautmanova I."/>
            <person name="Kiss B."/>
            <person name="Kocsube S."/>
            <person name="Kotiranta H."/>
            <person name="LaButti K.M."/>
            <person name="Lechner B.E."/>
            <person name="Liimatainen K."/>
            <person name="Lipzen A."/>
            <person name="Lukacs Z."/>
            <person name="Mihaltcheva S."/>
            <person name="Morgado L.N."/>
            <person name="Niskanen T."/>
            <person name="Noordeloos M.E."/>
            <person name="Ohm R.A."/>
            <person name="Ortiz-Santana B."/>
            <person name="Ovrebo C."/>
            <person name="Racz N."/>
            <person name="Riley R."/>
            <person name="Savchenko A."/>
            <person name="Shiryaev A."/>
            <person name="Soop K."/>
            <person name="Spirin V."/>
            <person name="Szebenyi C."/>
            <person name="Tomsovsky M."/>
            <person name="Tulloss R.E."/>
            <person name="Uehling J."/>
            <person name="Grigoriev I.V."/>
            <person name="Vagvolgyi C."/>
            <person name="Papp T."/>
            <person name="Martin F.M."/>
            <person name="Miettinen O."/>
            <person name="Hibbett D.S."/>
            <person name="Nagy L.G."/>
        </authorList>
    </citation>
    <scope>NUCLEOTIDE SEQUENCE [LARGE SCALE GENOMIC DNA]</scope>
    <source>
        <strain evidence="1 2">FP101781</strain>
    </source>
</reference>
<evidence type="ECO:0000313" key="1">
    <source>
        <dbReference type="EMBL" id="TEB09259.1"/>
    </source>
</evidence>
<dbReference type="OrthoDB" id="2804425at2759"/>
<keyword evidence="2" id="KW-1185">Reference proteome</keyword>
<proteinExistence type="predicted"/>
<evidence type="ECO:0000313" key="2">
    <source>
        <dbReference type="Proteomes" id="UP000298030"/>
    </source>
</evidence>
<gene>
    <name evidence="1" type="ORF">FA13DRAFT_1749437</name>
</gene>
<comment type="caution">
    <text evidence="1">The sequence shown here is derived from an EMBL/GenBank/DDBJ whole genome shotgun (WGS) entry which is preliminary data.</text>
</comment>
<organism evidence="1 2">
    <name type="scientific">Coprinellus micaceus</name>
    <name type="common">Glistening ink-cap mushroom</name>
    <name type="synonym">Coprinus micaceus</name>
    <dbReference type="NCBI Taxonomy" id="71717"/>
    <lineage>
        <taxon>Eukaryota</taxon>
        <taxon>Fungi</taxon>
        <taxon>Dikarya</taxon>
        <taxon>Basidiomycota</taxon>
        <taxon>Agaricomycotina</taxon>
        <taxon>Agaricomycetes</taxon>
        <taxon>Agaricomycetidae</taxon>
        <taxon>Agaricales</taxon>
        <taxon>Agaricineae</taxon>
        <taxon>Psathyrellaceae</taxon>
        <taxon>Coprinellus</taxon>
    </lineage>
</organism>
<dbReference type="EMBL" id="QPFP01000513">
    <property type="protein sequence ID" value="TEB09259.1"/>
    <property type="molecule type" value="Genomic_DNA"/>
</dbReference>
<dbReference type="Proteomes" id="UP000298030">
    <property type="component" value="Unassembled WGS sequence"/>
</dbReference>
<sequence length="209" mass="23933">MQRLDAGQHQHRIPALEGDFETAYNNIKQLQWVLFPEDQANKVAQSVGIIDWRAESRGKEHGFKIGHRVFHPKEAGKGVAIERVEDSYGGERRDDSTFSLNVEEWPMSHPAARGILAKLQATHDVFPLQAYDIRGDLIHPQHYGAKNFGDQWFGWTELLHCRHCTHQGTDSCPLNPLPGGVLSQWWIPLMRRLPLRGLSQSSLWFVHRC</sequence>
<dbReference type="AlphaFoldDB" id="A0A4Y7RKJ5"/>
<protein>
    <submittedName>
        <fullName evidence="1">Uncharacterized protein</fullName>
    </submittedName>
</protein>